<protein>
    <recommendedName>
        <fullName evidence="6">Phthiocerol/phthiodiolone dimycocerosyl transferase</fullName>
        <ecNumber evidence="5">2.3.1.282</ecNumber>
    </recommendedName>
    <alternativeName>
        <fullName evidence="11">Acyltransferase PapA5</fullName>
    </alternativeName>
    <alternativeName>
        <fullName evidence="9">Phthiocerol/phthiodiolone O-acyltransferase</fullName>
    </alternativeName>
    <alternativeName>
        <fullName evidence="10">Polyketide synthase-associated protein A5</fullName>
    </alternativeName>
</protein>
<organism evidence="15 16">
    <name type="scientific">Nocardiopsis lambiniae</name>
    <dbReference type="NCBI Taxonomy" id="3075539"/>
    <lineage>
        <taxon>Bacteria</taxon>
        <taxon>Bacillati</taxon>
        <taxon>Actinomycetota</taxon>
        <taxon>Actinomycetes</taxon>
        <taxon>Streptosporangiales</taxon>
        <taxon>Nocardiopsidaceae</taxon>
        <taxon>Nocardiopsis</taxon>
    </lineage>
</organism>
<evidence type="ECO:0000256" key="7">
    <source>
        <dbReference type="ARBA" id="ARBA00022679"/>
    </source>
</evidence>
<dbReference type="Pfam" id="PF00668">
    <property type="entry name" value="Condensation"/>
    <property type="match status" value="1"/>
</dbReference>
<dbReference type="SUPFAM" id="SSF52777">
    <property type="entry name" value="CoA-dependent acyltransferases"/>
    <property type="match status" value="2"/>
</dbReference>
<comment type="caution">
    <text evidence="15">The sequence shown here is derived from an EMBL/GenBank/DDBJ whole genome shotgun (WGS) entry which is preliminary data.</text>
</comment>
<comment type="catalytic activity">
    <reaction evidence="3">
        <text>2 a mycocerosyl-[mycocerosic acid synthase] + a phthiodiolone = a dimycocerosyl phthiodiolone + 2 holo-[mycocerosic acid synthase].</text>
        <dbReference type="EC" id="2.3.1.282"/>
    </reaction>
</comment>
<keyword evidence="7" id="KW-0808">Transferase</keyword>
<comment type="catalytic activity">
    <reaction evidence="1">
        <text>2 a mycocerosyl-[mycocerosic acid synthase] + a phthiocerol = a dimycocerosyl phthiocerol + 2 holo-[mycocerosic acid synthase].</text>
        <dbReference type="EC" id="2.3.1.282"/>
    </reaction>
</comment>
<evidence type="ECO:0000313" key="15">
    <source>
        <dbReference type="EMBL" id="MDT0330169.1"/>
    </source>
</evidence>
<evidence type="ECO:0000256" key="8">
    <source>
        <dbReference type="ARBA" id="ARBA00023315"/>
    </source>
</evidence>
<evidence type="ECO:0000256" key="6">
    <source>
        <dbReference type="ARBA" id="ARBA00013449"/>
    </source>
</evidence>
<dbReference type="RefSeq" id="WP_311512749.1">
    <property type="nucleotide sequence ID" value="NZ_JAVREP010000011.1"/>
</dbReference>
<dbReference type="InterPro" id="IPR001242">
    <property type="entry name" value="Condensation_dom"/>
</dbReference>
<dbReference type="InterPro" id="IPR031641">
    <property type="entry name" value="PapA_C"/>
</dbReference>
<dbReference type="InterPro" id="IPR023213">
    <property type="entry name" value="CAT-like_dom_sf"/>
</dbReference>
<dbReference type="EC" id="2.3.1.282" evidence="5"/>
<evidence type="ECO:0000259" key="14">
    <source>
        <dbReference type="Pfam" id="PF16911"/>
    </source>
</evidence>
<keyword evidence="16" id="KW-1185">Reference proteome</keyword>
<evidence type="ECO:0000313" key="16">
    <source>
        <dbReference type="Proteomes" id="UP001183390"/>
    </source>
</evidence>
<comment type="catalytic activity">
    <reaction evidence="2">
        <text>2 a mycocerosyl-[mycocerosic acid synthase] + a phenolphthiocerol = a dimycocerosyl phenolphthiocerol + 2 holo-[mycocerosic acid synthase].</text>
        <dbReference type="EC" id="2.3.1.282"/>
    </reaction>
</comment>
<evidence type="ECO:0000256" key="10">
    <source>
        <dbReference type="ARBA" id="ARBA00032317"/>
    </source>
</evidence>
<dbReference type="Gene3D" id="3.30.559.10">
    <property type="entry name" value="Chloramphenicol acetyltransferase-like domain"/>
    <property type="match status" value="1"/>
</dbReference>
<feature type="domain" description="Condensation" evidence="13">
    <location>
        <begin position="26"/>
        <end position="151"/>
    </location>
</feature>
<dbReference type="PANTHER" id="PTHR28037">
    <property type="entry name" value="ALCOHOL O-ACETYLTRANSFERASE 1-RELATED"/>
    <property type="match status" value="1"/>
</dbReference>
<evidence type="ECO:0000256" key="11">
    <source>
        <dbReference type="ARBA" id="ARBA00033407"/>
    </source>
</evidence>
<evidence type="ECO:0000256" key="12">
    <source>
        <dbReference type="SAM" id="MobiDB-lite"/>
    </source>
</evidence>
<gene>
    <name evidence="15" type="ORF">RM479_17285</name>
</gene>
<evidence type="ECO:0000256" key="1">
    <source>
        <dbReference type="ARBA" id="ARBA00000026"/>
    </source>
</evidence>
<keyword evidence="8" id="KW-0012">Acyltransferase</keyword>
<dbReference type="Proteomes" id="UP001183390">
    <property type="component" value="Unassembled WGS sequence"/>
</dbReference>
<dbReference type="Pfam" id="PF16911">
    <property type="entry name" value="PapA_C"/>
    <property type="match status" value="1"/>
</dbReference>
<feature type="domain" description="Phthiocerol/phthiodiolone dimycocerosyl transferase C-terminal" evidence="14">
    <location>
        <begin position="227"/>
        <end position="402"/>
    </location>
</feature>
<feature type="region of interest" description="Disordered" evidence="12">
    <location>
        <begin position="160"/>
        <end position="209"/>
    </location>
</feature>
<accession>A0ABU2MBW0</accession>
<dbReference type="InterPro" id="IPR052058">
    <property type="entry name" value="Alcohol_O-acetyltransferase"/>
</dbReference>
<dbReference type="Gene3D" id="3.30.559.30">
    <property type="entry name" value="Nonribosomal peptide synthetase, condensation domain"/>
    <property type="match status" value="1"/>
</dbReference>
<sequence>MHRPLSPLERWYWIADGLSPLNVVGRMTVEGRLDRLTARAALDLLQRSHPALRVAVDETPENGPAFVRSGRPIPLVHREESRERLASSDRWAEDADRRHLAEGVDPRNGPLVRAEVVSAVDGDGRGVHELVLVLHHAIADGTTAISLVRQWAEYAAAAGIPEPRGGSGASEDGSLPPSTEDLFPREYRAGRGEAVAAEKRRRDAEDASRLAPVRVPRQGEVPFEKRRTRLVHRRLDAATTRALITACRSRGVTVHGVLAAGLVEAVHRDAGAPPGTRFAIGSPVDFRAELDPPVGPDEAGTFVATLPTIVAGGADLWETARAVNADLARRRDHGEHFSMINDLAARVGRDVVRSIGLIEYMDREGPINLCLTNVGAVRLPERIGSLRVTGADFAAGISVTGVLVAAATTAHGRLSWNLTYVDGLVSRDRATRLAASSLDLSVAALR</sequence>
<name>A0ABU2MBW0_9ACTN</name>
<proteinExistence type="inferred from homology"/>
<feature type="compositionally biased region" description="Basic and acidic residues" evidence="12">
    <location>
        <begin position="182"/>
        <end position="208"/>
    </location>
</feature>
<evidence type="ECO:0000256" key="5">
    <source>
        <dbReference type="ARBA" id="ARBA00012866"/>
    </source>
</evidence>
<dbReference type="PANTHER" id="PTHR28037:SF1">
    <property type="entry name" value="ALCOHOL O-ACETYLTRANSFERASE 1-RELATED"/>
    <property type="match status" value="1"/>
</dbReference>
<comment type="similarity">
    <text evidence="4">Belongs to the acyltransferase PapA5 family.</text>
</comment>
<reference evidence="16" key="1">
    <citation type="submission" date="2023-07" db="EMBL/GenBank/DDBJ databases">
        <title>30 novel species of actinomycetes from the DSMZ collection.</title>
        <authorList>
            <person name="Nouioui I."/>
        </authorList>
    </citation>
    <scope>NUCLEOTIDE SEQUENCE [LARGE SCALE GENOMIC DNA]</scope>
    <source>
        <strain evidence="16">DSM 44743</strain>
    </source>
</reference>
<dbReference type="EMBL" id="JAVREP010000011">
    <property type="protein sequence ID" value="MDT0330169.1"/>
    <property type="molecule type" value="Genomic_DNA"/>
</dbReference>
<evidence type="ECO:0000256" key="3">
    <source>
        <dbReference type="ARBA" id="ARBA00001907"/>
    </source>
</evidence>
<evidence type="ECO:0000259" key="13">
    <source>
        <dbReference type="Pfam" id="PF00668"/>
    </source>
</evidence>
<evidence type="ECO:0000256" key="4">
    <source>
        <dbReference type="ARBA" id="ARBA00006558"/>
    </source>
</evidence>
<evidence type="ECO:0000256" key="2">
    <source>
        <dbReference type="ARBA" id="ARBA00000625"/>
    </source>
</evidence>
<evidence type="ECO:0000256" key="9">
    <source>
        <dbReference type="ARBA" id="ARBA00030465"/>
    </source>
</evidence>